<keyword evidence="4" id="KW-1185">Reference proteome</keyword>
<dbReference type="CDD" id="cd07302">
    <property type="entry name" value="CHD"/>
    <property type="match status" value="1"/>
</dbReference>
<feature type="transmembrane region" description="Helical" evidence="1">
    <location>
        <begin position="63"/>
        <end position="86"/>
    </location>
</feature>
<feature type="transmembrane region" description="Helical" evidence="1">
    <location>
        <begin position="32"/>
        <end position="51"/>
    </location>
</feature>
<feature type="transmembrane region" description="Helical" evidence="1">
    <location>
        <begin position="93"/>
        <end position="112"/>
    </location>
</feature>
<keyword evidence="1" id="KW-0472">Membrane</keyword>
<sequence length="451" mass="48299">MTRIMTAEAATRGASEADLLHEADVAAERLGCAVRMGVALVLLIALKYLVHHRPGELPDVDEQIFYATIMLDVLLGTGLVVFLLLRSGWWRRWMAYATVTVDAAVIAVSLHLDFKVSGLPGDVAFAFPLMTAIPLILVVHMLRLRPGVQAYATILVLGSVAFIAAHAGHVDLSERTRIAGELTPLFGFPPNVMRFLMLLLAGATLVLAAARGRRLLHRAVEETTRRLNLGRYLPAELASVMAAGRMDELKTGRRATVALLFVDIRDSTTMEENLDPAKLAALMSEFRSRVSRAAAAHRGVVDKFIGDGAFLVFGVPEAAADDAARAIGCGKAIIASLASWNDMRRRAGEEPIRVGIGIHAGEAFVGAVGDDARLEFTVLGDAVNVACRLEQATKEHAVPLIVSRDALVVAGEDPAAWDCLGSQRLRGRPLPVEIYAPASSPELVTSSVATA</sequence>
<dbReference type="InterPro" id="IPR001054">
    <property type="entry name" value="A/G_cyclase"/>
</dbReference>
<name>A0ABT7AMD6_9HYPH</name>
<dbReference type="SUPFAM" id="SSF55073">
    <property type="entry name" value="Nucleotide cyclase"/>
    <property type="match status" value="1"/>
</dbReference>
<dbReference type="Gene3D" id="3.30.70.1230">
    <property type="entry name" value="Nucleotide cyclase"/>
    <property type="match status" value="1"/>
</dbReference>
<evidence type="ECO:0000313" key="4">
    <source>
        <dbReference type="Proteomes" id="UP001321492"/>
    </source>
</evidence>
<feature type="transmembrane region" description="Helical" evidence="1">
    <location>
        <begin position="192"/>
        <end position="210"/>
    </location>
</feature>
<keyword evidence="3" id="KW-0456">Lyase</keyword>
<keyword evidence="1" id="KW-0812">Transmembrane</keyword>
<dbReference type="SMART" id="SM00044">
    <property type="entry name" value="CYCc"/>
    <property type="match status" value="1"/>
</dbReference>
<proteinExistence type="predicted"/>
<feature type="domain" description="Guanylate cyclase" evidence="2">
    <location>
        <begin position="258"/>
        <end position="390"/>
    </location>
</feature>
<gene>
    <name evidence="3" type="ORF">QNA08_16015</name>
</gene>
<feature type="transmembrane region" description="Helical" evidence="1">
    <location>
        <begin position="154"/>
        <end position="172"/>
    </location>
</feature>
<dbReference type="PROSITE" id="PS50125">
    <property type="entry name" value="GUANYLATE_CYCLASE_2"/>
    <property type="match status" value="1"/>
</dbReference>
<dbReference type="PANTHER" id="PTHR43081">
    <property type="entry name" value="ADENYLATE CYCLASE, TERMINAL-DIFFERENTIATION SPECIFIC-RELATED"/>
    <property type="match status" value="1"/>
</dbReference>
<evidence type="ECO:0000313" key="3">
    <source>
        <dbReference type="EMBL" id="MDJ1159731.1"/>
    </source>
</evidence>
<evidence type="ECO:0000259" key="2">
    <source>
        <dbReference type="PROSITE" id="PS50125"/>
    </source>
</evidence>
<accession>A0ABT7AMD6</accession>
<dbReference type="GO" id="GO:0016829">
    <property type="term" value="F:lyase activity"/>
    <property type="evidence" value="ECO:0007669"/>
    <property type="project" value="UniProtKB-KW"/>
</dbReference>
<protein>
    <submittedName>
        <fullName evidence="3">Adenylate/guanylate cyclase domain-containing protein</fullName>
        <ecNumber evidence="3">4.6.1.-</ecNumber>
    </submittedName>
</protein>
<dbReference type="PANTHER" id="PTHR43081:SF1">
    <property type="entry name" value="ADENYLATE CYCLASE, TERMINAL-DIFFERENTIATION SPECIFIC"/>
    <property type="match status" value="1"/>
</dbReference>
<dbReference type="EMBL" id="JASJEV010000012">
    <property type="protein sequence ID" value="MDJ1159731.1"/>
    <property type="molecule type" value="Genomic_DNA"/>
</dbReference>
<keyword evidence="1" id="KW-1133">Transmembrane helix</keyword>
<dbReference type="InterPro" id="IPR050697">
    <property type="entry name" value="Adenylyl/Guanylyl_Cyclase_3/4"/>
</dbReference>
<feature type="transmembrane region" description="Helical" evidence="1">
    <location>
        <begin position="124"/>
        <end position="142"/>
    </location>
</feature>
<comment type="caution">
    <text evidence="3">The sequence shown here is derived from an EMBL/GenBank/DDBJ whole genome shotgun (WGS) entry which is preliminary data.</text>
</comment>
<dbReference type="Proteomes" id="UP001321492">
    <property type="component" value="Unassembled WGS sequence"/>
</dbReference>
<dbReference type="Pfam" id="PF00211">
    <property type="entry name" value="Guanylate_cyc"/>
    <property type="match status" value="1"/>
</dbReference>
<dbReference type="InterPro" id="IPR029787">
    <property type="entry name" value="Nucleotide_cyclase"/>
</dbReference>
<evidence type="ECO:0000256" key="1">
    <source>
        <dbReference type="SAM" id="Phobius"/>
    </source>
</evidence>
<reference evidence="3 4" key="1">
    <citation type="submission" date="2023-05" db="EMBL/GenBank/DDBJ databases">
        <title>Chelatococcus sp. nov., a moderately thermophilic bacterium isolated from hot spring microbial mat.</title>
        <authorList>
            <person name="Hu C.-J."/>
            <person name="Li W.-J."/>
        </authorList>
    </citation>
    <scope>NUCLEOTIDE SEQUENCE [LARGE SCALE GENOMIC DNA]</scope>
    <source>
        <strain evidence="3 4">SYSU G07232</strain>
    </source>
</reference>
<dbReference type="EC" id="4.6.1.-" evidence="3"/>
<organism evidence="3 4">
    <name type="scientific">Chelatococcus albus</name>
    <dbReference type="NCBI Taxonomy" id="3047466"/>
    <lineage>
        <taxon>Bacteria</taxon>
        <taxon>Pseudomonadati</taxon>
        <taxon>Pseudomonadota</taxon>
        <taxon>Alphaproteobacteria</taxon>
        <taxon>Hyphomicrobiales</taxon>
        <taxon>Chelatococcaceae</taxon>
        <taxon>Chelatococcus</taxon>
    </lineage>
</organism>